<dbReference type="OrthoDB" id="10017208at2759"/>
<keyword evidence="3 7" id="KW-1133">Transmembrane helix</keyword>
<keyword evidence="10" id="KW-1185">Reference proteome</keyword>
<evidence type="ECO:0000256" key="3">
    <source>
        <dbReference type="ARBA" id="ARBA00022989"/>
    </source>
</evidence>
<evidence type="ECO:0000313" key="10">
    <source>
        <dbReference type="Proteomes" id="UP000654913"/>
    </source>
</evidence>
<dbReference type="PANTHER" id="PTHR33048">
    <property type="entry name" value="PTH11-LIKE INTEGRAL MEMBRANE PROTEIN (AFU_ORTHOLOGUE AFUA_5G11245)"/>
    <property type="match status" value="1"/>
</dbReference>
<dbReference type="Pfam" id="PF20684">
    <property type="entry name" value="Fung_rhodopsin"/>
    <property type="match status" value="1"/>
</dbReference>
<keyword evidence="4 7" id="KW-0472">Membrane</keyword>
<dbReference type="InterPro" id="IPR052337">
    <property type="entry name" value="SAT4-like"/>
</dbReference>
<dbReference type="Proteomes" id="UP000654913">
    <property type="component" value="Chromosome 7"/>
</dbReference>
<dbReference type="KEGG" id="apuu:APUU_71090A"/>
<feature type="domain" description="Rhodopsin" evidence="8">
    <location>
        <begin position="20"/>
        <end position="265"/>
    </location>
</feature>
<evidence type="ECO:0000256" key="1">
    <source>
        <dbReference type="ARBA" id="ARBA00004141"/>
    </source>
</evidence>
<evidence type="ECO:0000256" key="6">
    <source>
        <dbReference type="SAM" id="MobiDB-lite"/>
    </source>
</evidence>
<keyword evidence="2 7" id="KW-0812">Transmembrane</keyword>
<feature type="transmembrane region" description="Helical" evidence="7">
    <location>
        <begin position="124"/>
        <end position="151"/>
    </location>
</feature>
<organism evidence="9 10">
    <name type="scientific">Aspergillus puulaauensis</name>
    <dbReference type="NCBI Taxonomy" id="1220207"/>
    <lineage>
        <taxon>Eukaryota</taxon>
        <taxon>Fungi</taxon>
        <taxon>Dikarya</taxon>
        <taxon>Ascomycota</taxon>
        <taxon>Pezizomycotina</taxon>
        <taxon>Eurotiomycetes</taxon>
        <taxon>Eurotiomycetidae</taxon>
        <taxon>Eurotiales</taxon>
        <taxon>Aspergillaceae</taxon>
        <taxon>Aspergillus</taxon>
    </lineage>
</organism>
<dbReference type="InterPro" id="IPR049326">
    <property type="entry name" value="Rhodopsin_dom_fungi"/>
</dbReference>
<feature type="transmembrane region" description="Helical" evidence="7">
    <location>
        <begin position="163"/>
        <end position="188"/>
    </location>
</feature>
<evidence type="ECO:0000256" key="5">
    <source>
        <dbReference type="ARBA" id="ARBA00038359"/>
    </source>
</evidence>
<evidence type="ECO:0000256" key="4">
    <source>
        <dbReference type="ARBA" id="ARBA00023136"/>
    </source>
</evidence>
<dbReference type="AlphaFoldDB" id="A0A7R7XXI5"/>
<proteinExistence type="inferred from homology"/>
<evidence type="ECO:0000256" key="7">
    <source>
        <dbReference type="SAM" id="Phobius"/>
    </source>
</evidence>
<dbReference type="GO" id="GO:0016020">
    <property type="term" value="C:membrane"/>
    <property type="evidence" value="ECO:0007669"/>
    <property type="project" value="UniProtKB-SubCell"/>
</dbReference>
<dbReference type="EMBL" id="AP024449">
    <property type="protein sequence ID" value="BCS29520.1"/>
    <property type="molecule type" value="Genomic_DNA"/>
</dbReference>
<evidence type="ECO:0000256" key="2">
    <source>
        <dbReference type="ARBA" id="ARBA00022692"/>
    </source>
</evidence>
<dbReference type="RefSeq" id="XP_041561706.1">
    <property type="nucleotide sequence ID" value="XM_041696036.1"/>
</dbReference>
<protein>
    <recommendedName>
        <fullName evidence="8">Rhodopsin domain-containing protein</fullName>
    </recommendedName>
</protein>
<gene>
    <name evidence="9" type="ORF">APUU_71090A</name>
</gene>
<dbReference type="GeneID" id="64979517"/>
<dbReference type="PANTHER" id="PTHR33048:SF47">
    <property type="entry name" value="INTEGRAL MEMBRANE PROTEIN-RELATED"/>
    <property type="match status" value="1"/>
</dbReference>
<name>A0A7R7XXI5_9EURO</name>
<evidence type="ECO:0000259" key="8">
    <source>
        <dbReference type="Pfam" id="PF20684"/>
    </source>
</evidence>
<reference evidence="9" key="2">
    <citation type="submission" date="2021-02" db="EMBL/GenBank/DDBJ databases">
        <title>Aspergillus puulaauensis MK2 genome sequence.</title>
        <authorList>
            <person name="Futagami T."/>
            <person name="Mori K."/>
            <person name="Kadooka C."/>
            <person name="Tanaka T."/>
        </authorList>
    </citation>
    <scope>NUCLEOTIDE SEQUENCE</scope>
    <source>
        <strain evidence="9">MK2</strain>
    </source>
</reference>
<evidence type="ECO:0000313" key="9">
    <source>
        <dbReference type="EMBL" id="BCS29520.1"/>
    </source>
</evidence>
<reference evidence="9" key="1">
    <citation type="submission" date="2021-01" db="EMBL/GenBank/DDBJ databases">
        <authorList>
            <consortium name="Aspergillus puulaauensis MK2 genome sequencing consortium"/>
            <person name="Kazuki M."/>
            <person name="Futagami T."/>
        </authorList>
    </citation>
    <scope>NUCLEOTIDE SEQUENCE</scope>
    <source>
        <strain evidence="9">MK2</strain>
    </source>
</reference>
<comment type="subcellular location">
    <subcellularLocation>
        <location evidence="1">Membrane</location>
        <topology evidence="1">Multi-pass membrane protein</topology>
    </subcellularLocation>
</comment>
<accession>A0A7R7XXI5</accession>
<comment type="similarity">
    <text evidence="5">Belongs to the SAT4 family.</text>
</comment>
<feature type="region of interest" description="Disordered" evidence="6">
    <location>
        <begin position="282"/>
        <end position="303"/>
    </location>
</feature>
<feature type="transmembrane region" description="Helical" evidence="7">
    <location>
        <begin position="200"/>
        <end position="222"/>
    </location>
</feature>
<feature type="transmembrane region" description="Helical" evidence="7">
    <location>
        <begin position="91"/>
        <end position="112"/>
    </location>
</feature>
<sequence length="392" mass="43162">MHVIAISSCFGALSTVFVLLRLYTRFYLIRHPGIDDYIITLALVRYQAIAQSQLMMRFSVLHEVDNGSGQPIATLSPETIKLQLKALWLSIPFYNLALTLTKAAIISLYLRIFPTPKFVLTARILIAIIVVYGLWTVLSAFLNCLPVSSFWDTSVKGSCIPKAFLWYFNGAFNIATDLAVLVLPIPSLSQLRLSKRRQKVGVIFIFATGSFACITSMVRLNYLRRAVNSPDPSKDSAPIALWSNIEVNSGIICCCLPPLKPLITRVFPHLLASAALSGNPNAQDQYTYKSSGPSSGSHPKRTTDISLGKYGVGDLTVLDEGDLALASPAAVAGRGKGGRSRSYQSDEIMITHEVRMESYERDDVAHSETESEWGLVPREYADGGLRRLRGLN</sequence>